<organism evidence="1 2">
    <name type="scientific">Lysinibacter cavernae</name>
    <dbReference type="NCBI Taxonomy" id="1640652"/>
    <lineage>
        <taxon>Bacteria</taxon>
        <taxon>Bacillati</taxon>
        <taxon>Actinomycetota</taxon>
        <taxon>Actinomycetes</taxon>
        <taxon>Micrococcales</taxon>
        <taxon>Microbacteriaceae</taxon>
        <taxon>Lysinibacter</taxon>
    </lineage>
</organism>
<evidence type="ECO:0000313" key="1">
    <source>
        <dbReference type="EMBL" id="NIH52810.1"/>
    </source>
</evidence>
<dbReference type="EMBL" id="JAAMOX010000001">
    <property type="protein sequence ID" value="NIH52810.1"/>
    <property type="molecule type" value="Genomic_DNA"/>
</dbReference>
<protein>
    <submittedName>
        <fullName evidence="1">Uncharacterized protein</fullName>
    </submittedName>
</protein>
<evidence type="ECO:0000313" key="2">
    <source>
        <dbReference type="Proteomes" id="UP000541033"/>
    </source>
</evidence>
<dbReference type="Proteomes" id="UP000541033">
    <property type="component" value="Unassembled WGS sequence"/>
</dbReference>
<comment type="caution">
    <text evidence="1">The sequence shown here is derived from an EMBL/GenBank/DDBJ whole genome shotgun (WGS) entry which is preliminary data.</text>
</comment>
<dbReference type="AlphaFoldDB" id="A0A7X5TSC0"/>
<reference evidence="1 2" key="1">
    <citation type="submission" date="2020-02" db="EMBL/GenBank/DDBJ databases">
        <title>Sequencing the genomes of 1000 actinobacteria strains.</title>
        <authorList>
            <person name="Klenk H.-P."/>
        </authorList>
    </citation>
    <scope>NUCLEOTIDE SEQUENCE [LARGE SCALE GENOMIC DNA]</scope>
    <source>
        <strain evidence="1 2">DSM 27960</strain>
    </source>
</reference>
<proteinExistence type="predicted"/>
<accession>A0A7X5TSC0</accession>
<sequence length="79" mass="8645">MTGGVSKSMSSGYGATVSFTVPAYKTVNCDRGIITQPFSVKAVVTTKFFNPYTLRITRVTQTSNVFTGLAPSRAQWRIF</sequence>
<keyword evidence="2" id="KW-1185">Reference proteome</keyword>
<name>A0A7X5TSC0_9MICO</name>
<gene>
    <name evidence="1" type="ORF">FHX76_000678</name>
</gene>